<evidence type="ECO:0000256" key="1">
    <source>
        <dbReference type="ARBA" id="ARBA00004651"/>
    </source>
</evidence>
<keyword evidence="5 6" id="KW-0472">Membrane</keyword>
<feature type="transmembrane region" description="Helical" evidence="6">
    <location>
        <begin position="278"/>
        <end position="298"/>
    </location>
</feature>
<keyword evidence="4 6" id="KW-1133">Transmembrane helix</keyword>
<dbReference type="Proteomes" id="UP001523565">
    <property type="component" value="Unassembled WGS sequence"/>
</dbReference>
<dbReference type="InterPro" id="IPR001851">
    <property type="entry name" value="ABC_transp_permease"/>
</dbReference>
<keyword evidence="8" id="KW-1185">Reference proteome</keyword>
<keyword evidence="3 6" id="KW-0812">Transmembrane</keyword>
<keyword evidence="2" id="KW-1003">Cell membrane</keyword>
<protein>
    <submittedName>
        <fullName evidence="7">ABC transporter permease</fullName>
    </submittedName>
</protein>
<dbReference type="RefSeq" id="WP_262068699.1">
    <property type="nucleotide sequence ID" value="NZ_JAMXOC010000006.1"/>
</dbReference>
<name>A0ABT1EGJ9_9FIRM</name>
<dbReference type="PANTHER" id="PTHR32196">
    <property type="entry name" value="ABC TRANSPORTER PERMEASE PROTEIN YPHD-RELATED-RELATED"/>
    <property type="match status" value="1"/>
</dbReference>
<feature type="transmembrane region" description="Helical" evidence="6">
    <location>
        <begin position="252"/>
        <end position="272"/>
    </location>
</feature>
<evidence type="ECO:0000256" key="6">
    <source>
        <dbReference type="SAM" id="Phobius"/>
    </source>
</evidence>
<evidence type="ECO:0000313" key="7">
    <source>
        <dbReference type="EMBL" id="MCP1109818.1"/>
    </source>
</evidence>
<feature type="transmembrane region" description="Helical" evidence="6">
    <location>
        <begin position="305"/>
        <end position="326"/>
    </location>
</feature>
<dbReference type="PANTHER" id="PTHR32196:SF15">
    <property type="entry name" value="SUGAR ABC TRANSPORTER PERMEASE PROTEIN"/>
    <property type="match status" value="1"/>
</dbReference>
<dbReference type="EMBL" id="JAMZFV010000006">
    <property type="protein sequence ID" value="MCP1109818.1"/>
    <property type="molecule type" value="Genomic_DNA"/>
</dbReference>
<feature type="transmembrane region" description="Helical" evidence="6">
    <location>
        <begin position="12"/>
        <end position="32"/>
    </location>
</feature>
<dbReference type="Pfam" id="PF02653">
    <property type="entry name" value="BPD_transp_2"/>
    <property type="match status" value="1"/>
</dbReference>
<feature type="transmembrane region" description="Helical" evidence="6">
    <location>
        <begin position="68"/>
        <end position="86"/>
    </location>
</feature>
<feature type="transmembrane region" description="Helical" evidence="6">
    <location>
        <begin position="338"/>
        <end position="353"/>
    </location>
</feature>
<gene>
    <name evidence="7" type="ORF">NK118_06065</name>
</gene>
<evidence type="ECO:0000256" key="3">
    <source>
        <dbReference type="ARBA" id="ARBA00022692"/>
    </source>
</evidence>
<accession>A0ABT1EGJ9</accession>
<sequence>MAQVKKAIDKFGLPRIIILVFFFVLIITAGVLNMNVPALLGDVIRRWGMYGILVLAMVPGIQCGIGPNFGVTIGISGGLLGALISIELRDKGFFENFSHNATLDAFMGIFVALLLALIFASVFGILYGMLLNRVKGSEMTVSTYVGFSVVALFNILWLVLPFRSKTSIWPLAGDGLRNTISLEADYKEVFNNFLGFKIGGIYIPTGLLLIFFLACFCVWLFLRSRNGIMMSAAGANPVYAKAAGINVDKMRILGTTLSTALGGIGIVMYAQSFGFLQLYNATQMMGFSCVASVLIGGASINRASIINVLIGTFLFQGILAVALPVANMLLPEGQLSEILRIIISNGIILYALSKSKGGTR</sequence>
<reference evidence="7 8" key="1">
    <citation type="journal article" date="2022" name="Genome Biol. Evol.">
        <title>Host diet, physiology and behaviors set the stage for Lachnospiraceae cladogenesis.</title>
        <authorList>
            <person name="Vera-Ponce De Leon A."/>
            <person name="Schneider M."/>
            <person name="Jahnes B.C."/>
            <person name="Sadowski V."/>
            <person name="Camuy-Velez L.A."/>
            <person name="Duan J."/>
            <person name="Sabree Z.L."/>
        </authorList>
    </citation>
    <scope>NUCLEOTIDE SEQUENCE [LARGE SCALE GENOMIC DNA]</scope>
    <source>
        <strain evidence="7 8">PAL227</strain>
    </source>
</reference>
<feature type="transmembrane region" description="Helical" evidence="6">
    <location>
        <begin position="106"/>
        <end position="129"/>
    </location>
</feature>
<comment type="subcellular location">
    <subcellularLocation>
        <location evidence="1">Cell membrane</location>
        <topology evidence="1">Multi-pass membrane protein</topology>
    </subcellularLocation>
</comment>
<feature type="transmembrane region" description="Helical" evidence="6">
    <location>
        <begin position="141"/>
        <end position="160"/>
    </location>
</feature>
<evidence type="ECO:0000256" key="2">
    <source>
        <dbReference type="ARBA" id="ARBA00022475"/>
    </source>
</evidence>
<feature type="transmembrane region" description="Helical" evidence="6">
    <location>
        <begin position="44"/>
        <end position="61"/>
    </location>
</feature>
<proteinExistence type="predicted"/>
<organism evidence="7 8">
    <name type="scientific">Ohessyouella blattaphilus</name>
    <dbReference type="NCBI Taxonomy" id="2949333"/>
    <lineage>
        <taxon>Bacteria</taxon>
        <taxon>Bacillati</taxon>
        <taxon>Bacillota</taxon>
        <taxon>Clostridia</taxon>
        <taxon>Lachnospirales</taxon>
        <taxon>Lachnospiraceae</taxon>
        <taxon>Ohessyouella</taxon>
    </lineage>
</organism>
<evidence type="ECO:0000256" key="4">
    <source>
        <dbReference type="ARBA" id="ARBA00022989"/>
    </source>
</evidence>
<evidence type="ECO:0000256" key="5">
    <source>
        <dbReference type="ARBA" id="ARBA00023136"/>
    </source>
</evidence>
<feature type="transmembrane region" description="Helical" evidence="6">
    <location>
        <begin position="201"/>
        <end position="222"/>
    </location>
</feature>
<comment type="caution">
    <text evidence="7">The sequence shown here is derived from an EMBL/GenBank/DDBJ whole genome shotgun (WGS) entry which is preliminary data.</text>
</comment>
<evidence type="ECO:0000313" key="8">
    <source>
        <dbReference type="Proteomes" id="UP001523565"/>
    </source>
</evidence>